<feature type="transmembrane region" description="Helical" evidence="1">
    <location>
        <begin position="224"/>
        <end position="247"/>
    </location>
</feature>
<feature type="transmembrane region" description="Helical" evidence="1">
    <location>
        <begin position="101"/>
        <end position="126"/>
    </location>
</feature>
<keyword evidence="3" id="KW-1185">Reference proteome</keyword>
<feature type="transmembrane region" description="Helical" evidence="1">
    <location>
        <begin position="56"/>
        <end position="75"/>
    </location>
</feature>
<evidence type="ECO:0000313" key="3">
    <source>
        <dbReference type="Proteomes" id="UP000494245"/>
    </source>
</evidence>
<keyword evidence="1" id="KW-1133">Transmembrane helix</keyword>
<sequence>MTLEQFAAQHAWPLAKLLAGLCVSLLLANLLETLNWTRSLARFARPLVRAGHMRDVTGASFTLAFFSGMAANTMLAEAHRDGTLSDRELILSNLFNSLPTYFLHLPTMLLVAGPFIGPAAFVYVGLTLGAAVLRSAGIVAAGRALLPRPPEDCLECRLPERGPTWREALAKSWRRFKRRIVKICLITAPIYAAMAWLNQAGFFAAAERFVGERLAFLDWLSPKAASIVVFGMAAEFTAGLAAAGALLNAGELPVKEVVLALLAGNILSTPVRAFRHQFPYYAGIFRPALAMRLIVHNQAFRAASLVAVGVVYWLAA</sequence>
<keyword evidence="1" id="KW-0472">Membrane</keyword>
<protein>
    <recommendedName>
        <fullName evidence="4">Nucleoside transporter/FeoB GTPase Gate domain-containing protein</fullName>
    </recommendedName>
</protein>
<dbReference type="AlphaFoldDB" id="A0A6V8M349"/>
<reference evidence="2 3" key="2">
    <citation type="submission" date="2020-05" db="EMBL/GenBank/DDBJ databases">
        <title>Draft genome sequence of Desulfovibrio sp. strainFSS-1.</title>
        <authorList>
            <person name="Shimoshige H."/>
            <person name="Kobayashi H."/>
            <person name="Maekawa T."/>
        </authorList>
    </citation>
    <scope>NUCLEOTIDE SEQUENCE [LARGE SCALE GENOMIC DNA]</scope>
    <source>
        <strain evidence="2 3">SIID29052-01</strain>
    </source>
</reference>
<dbReference type="PANTHER" id="PTHR38139">
    <property type="entry name" value="GATE DOMAIN-CONTAINING PROTEIN"/>
    <property type="match status" value="1"/>
</dbReference>
<keyword evidence="1" id="KW-0812">Transmembrane</keyword>
<feature type="transmembrane region" description="Helical" evidence="1">
    <location>
        <begin position="12"/>
        <end position="35"/>
    </location>
</feature>
<feature type="transmembrane region" description="Helical" evidence="1">
    <location>
        <begin position="180"/>
        <end position="204"/>
    </location>
</feature>
<evidence type="ECO:0000256" key="1">
    <source>
        <dbReference type="SAM" id="Phobius"/>
    </source>
</evidence>
<dbReference type="InterPro" id="IPR038880">
    <property type="entry name" value="MJ0871-like"/>
</dbReference>
<dbReference type="Proteomes" id="UP000494245">
    <property type="component" value="Unassembled WGS sequence"/>
</dbReference>
<reference evidence="2 3" key="1">
    <citation type="submission" date="2020-04" db="EMBL/GenBank/DDBJ databases">
        <authorList>
            <consortium name="Desulfovibrio sp. FSS-1 genome sequencing consortium"/>
            <person name="Shimoshige H."/>
            <person name="Kobayashi H."/>
            <person name="Maekawa T."/>
        </authorList>
    </citation>
    <scope>NUCLEOTIDE SEQUENCE [LARGE SCALE GENOMIC DNA]</scope>
    <source>
        <strain evidence="2 3">SIID29052-01</strain>
    </source>
</reference>
<feature type="transmembrane region" description="Helical" evidence="1">
    <location>
        <begin position="299"/>
        <end position="315"/>
    </location>
</feature>
<dbReference type="RefSeq" id="WP_173085378.1">
    <property type="nucleotide sequence ID" value="NZ_BLTE01000012.1"/>
</dbReference>
<organism evidence="2 3">
    <name type="scientific">Fundidesulfovibrio magnetotacticus</name>
    <dbReference type="NCBI Taxonomy" id="2730080"/>
    <lineage>
        <taxon>Bacteria</taxon>
        <taxon>Pseudomonadati</taxon>
        <taxon>Thermodesulfobacteriota</taxon>
        <taxon>Desulfovibrionia</taxon>
        <taxon>Desulfovibrionales</taxon>
        <taxon>Desulfovibrionaceae</taxon>
        <taxon>Fundidesulfovibrio</taxon>
    </lineage>
</organism>
<accession>A0A6V8M349</accession>
<dbReference type="PANTHER" id="PTHR38139:SF1">
    <property type="entry name" value="NUCLEOSIDE TRANSPORTER_FEOB GTPASE GATE DOMAIN-CONTAINING PROTEIN"/>
    <property type="match status" value="1"/>
</dbReference>
<proteinExistence type="predicted"/>
<comment type="caution">
    <text evidence="2">The sequence shown here is derived from an EMBL/GenBank/DDBJ whole genome shotgun (WGS) entry which is preliminary data.</text>
</comment>
<dbReference type="EMBL" id="BLTE01000012">
    <property type="protein sequence ID" value="GFK94875.1"/>
    <property type="molecule type" value="Genomic_DNA"/>
</dbReference>
<evidence type="ECO:0000313" key="2">
    <source>
        <dbReference type="EMBL" id="GFK94875.1"/>
    </source>
</evidence>
<name>A0A6V8M349_9BACT</name>
<evidence type="ECO:0008006" key="4">
    <source>
        <dbReference type="Google" id="ProtNLM"/>
    </source>
</evidence>
<gene>
    <name evidence="2" type="ORF">NNJEOMEG_02723</name>
</gene>